<dbReference type="InterPro" id="IPR036388">
    <property type="entry name" value="WH-like_DNA-bd_sf"/>
</dbReference>
<dbReference type="GO" id="GO:0005737">
    <property type="term" value="C:cytoplasm"/>
    <property type="evidence" value="ECO:0007669"/>
    <property type="project" value="UniProtKB-SubCell"/>
</dbReference>
<dbReference type="Proteomes" id="UP000178681">
    <property type="component" value="Unassembled WGS sequence"/>
</dbReference>
<evidence type="ECO:0000256" key="3">
    <source>
        <dbReference type="ARBA" id="ARBA00018111"/>
    </source>
</evidence>
<evidence type="ECO:0000256" key="1">
    <source>
        <dbReference type="ARBA" id="ARBA00004496"/>
    </source>
</evidence>
<evidence type="ECO:0000259" key="7">
    <source>
        <dbReference type="Pfam" id="PF21982"/>
    </source>
</evidence>
<reference evidence="8 9" key="1">
    <citation type="journal article" date="2016" name="Nat. Commun.">
        <title>Thousands of microbial genomes shed light on interconnected biogeochemical processes in an aquifer system.</title>
        <authorList>
            <person name="Anantharaman K."/>
            <person name="Brown C.T."/>
            <person name="Hug L.A."/>
            <person name="Sharon I."/>
            <person name="Castelle C.J."/>
            <person name="Probst A.J."/>
            <person name="Thomas B.C."/>
            <person name="Singh A."/>
            <person name="Wilkins M.J."/>
            <person name="Karaoz U."/>
            <person name="Brodie E.L."/>
            <person name="Williams K.H."/>
            <person name="Hubbard S.S."/>
            <person name="Banfield J.F."/>
        </authorList>
    </citation>
    <scope>NUCLEOTIDE SEQUENCE [LARGE SCALE GENOMIC DNA]</scope>
</reference>
<dbReference type="EMBL" id="MFJG01000025">
    <property type="protein sequence ID" value="OGG06119.1"/>
    <property type="molecule type" value="Genomic_DNA"/>
</dbReference>
<dbReference type="InterPro" id="IPR053926">
    <property type="entry name" value="RecX_HTH_1st"/>
</dbReference>
<keyword evidence="4 5" id="KW-0963">Cytoplasm</keyword>
<evidence type="ECO:0000256" key="2">
    <source>
        <dbReference type="ARBA" id="ARBA00009695"/>
    </source>
</evidence>
<gene>
    <name evidence="5" type="primary">recX</name>
    <name evidence="8" type="ORF">A2872_04070</name>
</gene>
<comment type="caution">
    <text evidence="8">The sequence shown here is derived from an EMBL/GenBank/DDBJ whole genome shotgun (WGS) entry which is preliminary data.</text>
</comment>
<organism evidence="8 9">
    <name type="scientific">Candidatus Gottesmanbacteria bacterium RIFCSPHIGHO2_01_FULL_42_12</name>
    <dbReference type="NCBI Taxonomy" id="1798377"/>
    <lineage>
        <taxon>Bacteria</taxon>
        <taxon>Candidatus Gottesmaniibacteriota</taxon>
    </lineage>
</organism>
<accession>A0A1F5Z0X9</accession>
<dbReference type="Pfam" id="PF21982">
    <property type="entry name" value="RecX_HTH1"/>
    <property type="match status" value="1"/>
</dbReference>
<evidence type="ECO:0000313" key="8">
    <source>
        <dbReference type="EMBL" id="OGG06119.1"/>
    </source>
</evidence>
<dbReference type="PANTHER" id="PTHR33602:SF1">
    <property type="entry name" value="REGULATORY PROTEIN RECX FAMILY PROTEIN"/>
    <property type="match status" value="1"/>
</dbReference>
<dbReference type="Pfam" id="PF02631">
    <property type="entry name" value="RecX_HTH2"/>
    <property type="match status" value="1"/>
</dbReference>
<dbReference type="HAMAP" id="MF_01114">
    <property type="entry name" value="RecX"/>
    <property type="match status" value="1"/>
</dbReference>
<dbReference type="Gene3D" id="1.10.10.10">
    <property type="entry name" value="Winged helix-like DNA-binding domain superfamily/Winged helix DNA-binding domain"/>
    <property type="match status" value="3"/>
</dbReference>
<comment type="subcellular location">
    <subcellularLocation>
        <location evidence="1 5">Cytoplasm</location>
    </subcellularLocation>
</comment>
<feature type="domain" description="RecX first three-helical" evidence="7">
    <location>
        <begin position="62"/>
        <end position="100"/>
    </location>
</feature>
<dbReference type="STRING" id="1798377.A2872_04070"/>
<protein>
    <recommendedName>
        <fullName evidence="3 5">Regulatory protein RecX</fullName>
    </recommendedName>
</protein>
<dbReference type="InterPro" id="IPR053924">
    <property type="entry name" value="RecX_HTH_2nd"/>
</dbReference>
<comment type="similarity">
    <text evidence="2 5">Belongs to the RecX family.</text>
</comment>
<comment type="function">
    <text evidence="5">Modulates RecA activity.</text>
</comment>
<dbReference type="InterPro" id="IPR003783">
    <property type="entry name" value="Regulatory_RecX"/>
</dbReference>
<name>A0A1F5Z0X9_9BACT</name>
<proteinExistence type="inferred from homology"/>
<evidence type="ECO:0000313" key="9">
    <source>
        <dbReference type="Proteomes" id="UP000178681"/>
    </source>
</evidence>
<sequence length="199" mass="23243">MKITKLEYQKDDPNRVNVYVDGQFAVGIGVDDVLKMQLFKDKEVTQKEVNKIVAESEFGMLYNFALNFLSFRPRSEWEVRFHLGKKTKDQGLIDKVIEKLVTIKQIDDESFSKWFLDQRNAFRPKGKMVLELELRKKGISTEIIKNALTGDTASEFEKAWYLVSKKKLSDREKIIRFLGTRGFSWDTINDVLAKLKHKD</sequence>
<dbReference type="PANTHER" id="PTHR33602">
    <property type="entry name" value="REGULATORY PROTEIN RECX FAMILY PROTEIN"/>
    <property type="match status" value="1"/>
</dbReference>
<dbReference type="AlphaFoldDB" id="A0A1F5Z0X9"/>
<feature type="domain" description="RecX second three-helical" evidence="6">
    <location>
        <begin position="107"/>
        <end position="148"/>
    </location>
</feature>
<evidence type="ECO:0000256" key="4">
    <source>
        <dbReference type="ARBA" id="ARBA00022490"/>
    </source>
</evidence>
<evidence type="ECO:0000259" key="6">
    <source>
        <dbReference type="Pfam" id="PF02631"/>
    </source>
</evidence>
<dbReference type="GO" id="GO:0006282">
    <property type="term" value="P:regulation of DNA repair"/>
    <property type="evidence" value="ECO:0007669"/>
    <property type="project" value="UniProtKB-UniRule"/>
</dbReference>
<evidence type="ECO:0000256" key="5">
    <source>
        <dbReference type="HAMAP-Rule" id="MF_01114"/>
    </source>
</evidence>